<protein>
    <recommendedName>
        <fullName evidence="1">N-acetyltransferase domain-containing protein</fullName>
    </recommendedName>
</protein>
<evidence type="ECO:0000313" key="3">
    <source>
        <dbReference type="Proteomes" id="UP000288859"/>
    </source>
</evidence>
<dbReference type="PANTHER" id="PTHR42791">
    <property type="entry name" value="GNAT FAMILY ACETYLTRANSFERASE"/>
    <property type="match status" value="1"/>
</dbReference>
<reference evidence="2 3" key="1">
    <citation type="submission" date="2017-03" db="EMBL/GenBank/DDBJ databases">
        <title>Genomes of endolithic fungi from Antarctica.</title>
        <authorList>
            <person name="Coleine C."/>
            <person name="Masonjones S."/>
            <person name="Stajich J.E."/>
        </authorList>
    </citation>
    <scope>NUCLEOTIDE SEQUENCE [LARGE SCALE GENOMIC DNA]</scope>
    <source>
        <strain evidence="2 3">CCFEE 6314</strain>
    </source>
</reference>
<gene>
    <name evidence="2" type="ORF">B0A52_05610</name>
</gene>
<dbReference type="EMBL" id="NAJM01000024">
    <property type="protein sequence ID" value="RVX70277.1"/>
    <property type="molecule type" value="Genomic_DNA"/>
</dbReference>
<name>A0A438N3F9_EXOME</name>
<dbReference type="GO" id="GO:0016747">
    <property type="term" value="F:acyltransferase activity, transferring groups other than amino-acyl groups"/>
    <property type="evidence" value="ECO:0007669"/>
    <property type="project" value="InterPro"/>
</dbReference>
<dbReference type="InterPro" id="IPR000182">
    <property type="entry name" value="GNAT_dom"/>
</dbReference>
<evidence type="ECO:0000313" key="2">
    <source>
        <dbReference type="EMBL" id="RVX70277.1"/>
    </source>
</evidence>
<dbReference type="InterPro" id="IPR052523">
    <property type="entry name" value="Trichothecene_AcTrans"/>
</dbReference>
<dbReference type="Gene3D" id="3.40.630.30">
    <property type="match status" value="1"/>
</dbReference>
<dbReference type="PANTHER" id="PTHR42791:SF1">
    <property type="entry name" value="N-ACETYLTRANSFERASE DOMAIN-CONTAINING PROTEIN"/>
    <property type="match status" value="1"/>
</dbReference>
<dbReference type="CDD" id="cd04301">
    <property type="entry name" value="NAT_SF"/>
    <property type="match status" value="1"/>
</dbReference>
<dbReference type="SUPFAM" id="SSF55729">
    <property type="entry name" value="Acyl-CoA N-acyltransferases (Nat)"/>
    <property type="match status" value="1"/>
</dbReference>
<dbReference type="OrthoDB" id="2744543at2759"/>
<dbReference type="AlphaFoldDB" id="A0A438N3F9"/>
<feature type="domain" description="N-acetyltransferase" evidence="1">
    <location>
        <begin position="64"/>
        <end position="218"/>
    </location>
</feature>
<sequence>MPALVLLPASPSDLEAVARVQFAACASDPGFSTVFPNGPTLSCLTHLVQSYENEMDNDLTAHLMIVREATHGELVSFAVWHFCPPTTLIQDDFDLQHGDLLFPNDANKDAGSKIMQNSQKKRQEVVANHIGHGRPYAYLAALGTTPKYQNQGAAKKLLDWGLERADDRAMPVYVEATPVAQKLYQKYGFQEVDTLPLELEPWGKGNQSNLCMIRESKY</sequence>
<dbReference type="VEuPathDB" id="FungiDB:PV10_08359"/>
<organism evidence="2 3">
    <name type="scientific">Exophiala mesophila</name>
    <name type="common">Black yeast-like fungus</name>
    <dbReference type="NCBI Taxonomy" id="212818"/>
    <lineage>
        <taxon>Eukaryota</taxon>
        <taxon>Fungi</taxon>
        <taxon>Dikarya</taxon>
        <taxon>Ascomycota</taxon>
        <taxon>Pezizomycotina</taxon>
        <taxon>Eurotiomycetes</taxon>
        <taxon>Chaetothyriomycetidae</taxon>
        <taxon>Chaetothyriales</taxon>
        <taxon>Herpotrichiellaceae</taxon>
        <taxon>Exophiala</taxon>
    </lineage>
</organism>
<dbReference type="Proteomes" id="UP000288859">
    <property type="component" value="Unassembled WGS sequence"/>
</dbReference>
<evidence type="ECO:0000259" key="1">
    <source>
        <dbReference type="PROSITE" id="PS51186"/>
    </source>
</evidence>
<proteinExistence type="predicted"/>
<dbReference type="PROSITE" id="PS51186">
    <property type="entry name" value="GNAT"/>
    <property type="match status" value="1"/>
</dbReference>
<accession>A0A438N3F9</accession>
<comment type="caution">
    <text evidence="2">The sequence shown here is derived from an EMBL/GenBank/DDBJ whole genome shotgun (WGS) entry which is preliminary data.</text>
</comment>
<dbReference type="InterPro" id="IPR016181">
    <property type="entry name" value="Acyl_CoA_acyltransferase"/>
</dbReference>
<dbReference type="Pfam" id="PF13673">
    <property type="entry name" value="Acetyltransf_10"/>
    <property type="match status" value="1"/>
</dbReference>